<dbReference type="EMBL" id="CP035467">
    <property type="protein sequence ID" value="QCW81331.1"/>
    <property type="molecule type" value="Genomic_DNA"/>
</dbReference>
<dbReference type="RefSeq" id="WP_017840921.1">
    <property type="nucleotide sequence ID" value="NZ_CP035467.1"/>
</dbReference>
<dbReference type="PROSITE" id="PS51257">
    <property type="entry name" value="PROKAR_LIPOPROTEIN"/>
    <property type="match status" value="1"/>
</dbReference>
<accession>A0A4P9UMC9</accession>
<protein>
    <submittedName>
        <fullName evidence="1">Uncharacterized protein</fullName>
    </submittedName>
</protein>
<sequence>MTQPKPQNPLDKFLLFSVCIATFSISACTNTTTKPEQISEAQACTHLKALIADHPNHFNNTKKALTPSKRLSVWEADKLFPRADSCQVWEWAAGLFDYACEWRTGKDEEKAINNYQYGIDTIQNCLGEQWTAQTNATQSGGKHTTFSNADIPTIVSIRYFKEQRGWPTSWLNTFVVGDRSNLQTPMQ</sequence>
<evidence type="ECO:0000313" key="1">
    <source>
        <dbReference type="EMBL" id="QCW81331.1"/>
    </source>
</evidence>
<dbReference type="Proteomes" id="UP000305881">
    <property type="component" value="Chromosome"/>
</dbReference>
<proteinExistence type="predicted"/>
<name>A0A4P9UMC9_METBY</name>
<gene>
    <name evidence="1" type="ORF">EQU24_03005</name>
</gene>
<dbReference type="KEGG" id="mbur:EQU24_03005"/>
<organism evidence="1 2">
    <name type="scientific">Methylotuvimicrobium buryatense</name>
    <name type="common">Methylomicrobium buryatense</name>
    <dbReference type="NCBI Taxonomy" id="95641"/>
    <lineage>
        <taxon>Bacteria</taxon>
        <taxon>Pseudomonadati</taxon>
        <taxon>Pseudomonadota</taxon>
        <taxon>Gammaproteobacteria</taxon>
        <taxon>Methylococcales</taxon>
        <taxon>Methylococcaceae</taxon>
        <taxon>Methylotuvimicrobium</taxon>
    </lineage>
</organism>
<evidence type="ECO:0000313" key="2">
    <source>
        <dbReference type="Proteomes" id="UP000305881"/>
    </source>
</evidence>
<dbReference type="OrthoDB" id="5569841at2"/>
<keyword evidence="2" id="KW-1185">Reference proteome</keyword>
<dbReference type="AlphaFoldDB" id="A0A4P9UMC9"/>
<reference evidence="2" key="1">
    <citation type="journal article" date="2019" name="J. Bacteriol.">
        <title>A Mutagenic Screen Identifies a TonB-Dependent Receptor Required for the Lanthanide Metal Switch in the Type I Methanotroph 'Methylotuvimicrobium buryatense' 5GB1C.</title>
        <authorList>
            <person name="Groom J.D."/>
            <person name="Ford S.M."/>
            <person name="Pesesky M.W."/>
            <person name="Lidstrom M.E."/>
        </authorList>
    </citation>
    <scope>NUCLEOTIDE SEQUENCE [LARGE SCALE GENOMIC DNA]</scope>
    <source>
        <strain evidence="2">5GB1C</strain>
    </source>
</reference>